<accession>A4BNE0</accession>
<gene>
    <name evidence="1" type="ORF">NB231_09813</name>
</gene>
<protein>
    <submittedName>
        <fullName evidence="1">Uncharacterized protein</fullName>
    </submittedName>
</protein>
<keyword evidence="2" id="KW-1185">Reference proteome</keyword>
<evidence type="ECO:0000313" key="2">
    <source>
        <dbReference type="Proteomes" id="UP000003374"/>
    </source>
</evidence>
<organism evidence="1 2">
    <name type="scientific">Nitrococcus mobilis Nb-231</name>
    <dbReference type="NCBI Taxonomy" id="314278"/>
    <lineage>
        <taxon>Bacteria</taxon>
        <taxon>Pseudomonadati</taxon>
        <taxon>Pseudomonadota</taxon>
        <taxon>Gammaproteobacteria</taxon>
        <taxon>Chromatiales</taxon>
        <taxon>Ectothiorhodospiraceae</taxon>
        <taxon>Nitrococcus</taxon>
    </lineage>
</organism>
<evidence type="ECO:0000313" key="1">
    <source>
        <dbReference type="EMBL" id="EAR22739.1"/>
    </source>
</evidence>
<proteinExistence type="predicted"/>
<dbReference type="Proteomes" id="UP000003374">
    <property type="component" value="Unassembled WGS sequence"/>
</dbReference>
<dbReference type="EMBL" id="AAOF01000002">
    <property type="protein sequence ID" value="EAR22739.1"/>
    <property type="molecule type" value="Genomic_DNA"/>
</dbReference>
<sequence length="117" mass="12555">MDGQDRADTLVAMLDQAVGQRGPARQAVLAADAAPSGAPTGGWLSCKTVNSCASGRIGSFERWVAIREVGLVVAFLRRWMSMRGAFSVNKASYHCVADNQCMPRAIDAIVNDLTVHY</sequence>
<name>A4BNE0_9GAMM</name>
<dbReference type="HOGENOM" id="CLU_2082314_0_0_6"/>
<reference evidence="1 2" key="1">
    <citation type="submission" date="2006-02" db="EMBL/GenBank/DDBJ databases">
        <authorList>
            <person name="Waterbury J."/>
            <person name="Ferriera S."/>
            <person name="Johnson J."/>
            <person name="Kravitz S."/>
            <person name="Halpern A."/>
            <person name="Remington K."/>
            <person name="Beeson K."/>
            <person name="Tran B."/>
            <person name="Rogers Y.-H."/>
            <person name="Friedman R."/>
            <person name="Venter J.C."/>
        </authorList>
    </citation>
    <scope>NUCLEOTIDE SEQUENCE [LARGE SCALE GENOMIC DNA]</scope>
    <source>
        <strain evidence="1 2">Nb-231</strain>
    </source>
</reference>
<dbReference type="AlphaFoldDB" id="A4BNE0"/>
<comment type="caution">
    <text evidence="1">The sequence shown here is derived from an EMBL/GenBank/DDBJ whole genome shotgun (WGS) entry which is preliminary data.</text>
</comment>